<dbReference type="EMBL" id="JBELQB010000016">
    <property type="protein sequence ID" value="MFL9839134.1"/>
    <property type="molecule type" value="Genomic_DNA"/>
</dbReference>
<dbReference type="RefSeq" id="WP_330444094.1">
    <property type="nucleotide sequence ID" value="NZ_JBELQB010000016.1"/>
</dbReference>
<gene>
    <name evidence="2" type="ORF">ABS768_16620</name>
</gene>
<evidence type="ECO:0000313" key="2">
    <source>
        <dbReference type="EMBL" id="MFL9839134.1"/>
    </source>
</evidence>
<evidence type="ECO:0000256" key="1">
    <source>
        <dbReference type="SAM" id="MobiDB-lite"/>
    </source>
</evidence>
<sequence>MSNKDKNQTPAPKVSSGKDLSEKKTPELKKNFKNAEKGASKKENQPDN</sequence>
<accession>A0ABW8YGM0</accession>
<organism evidence="2 3">
    <name type="scientific">Flavobacterium rhizophilum</name>
    <dbReference type="NCBI Taxonomy" id="3163296"/>
    <lineage>
        <taxon>Bacteria</taxon>
        <taxon>Pseudomonadati</taxon>
        <taxon>Bacteroidota</taxon>
        <taxon>Flavobacteriia</taxon>
        <taxon>Flavobacteriales</taxon>
        <taxon>Flavobacteriaceae</taxon>
        <taxon>Flavobacterium</taxon>
    </lineage>
</organism>
<reference evidence="2 3" key="1">
    <citation type="submission" date="2024-06" db="EMBL/GenBank/DDBJ databases">
        <authorList>
            <person name="Kaempfer P."/>
            <person name="Viver T."/>
        </authorList>
    </citation>
    <scope>NUCLEOTIDE SEQUENCE [LARGE SCALE GENOMIC DNA]</scope>
    <source>
        <strain evidence="2 3">ST-75</strain>
    </source>
</reference>
<name>A0ABW8YGM0_9FLAO</name>
<feature type="region of interest" description="Disordered" evidence="1">
    <location>
        <begin position="1"/>
        <end position="48"/>
    </location>
</feature>
<evidence type="ECO:0000313" key="3">
    <source>
        <dbReference type="Proteomes" id="UP001629059"/>
    </source>
</evidence>
<dbReference type="Proteomes" id="UP001629059">
    <property type="component" value="Unassembled WGS sequence"/>
</dbReference>
<proteinExistence type="predicted"/>
<comment type="caution">
    <text evidence="2">The sequence shown here is derived from an EMBL/GenBank/DDBJ whole genome shotgun (WGS) entry which is preliminary data.</text>
</comment>
<protein>
    <submittedName>
        <fullName evidence="2">Uncharacterized protein</fullName>
    </submittedName>
</protein>
<feature type="compositionally biased region" description="Basic and acidic residues" evidence="1">
    <location>
        <begin position="19"/>
        <end position="48"/>
    </location>
</feature>
<keyword evidence="3" id="KW-1185">Reference proteome</keyword>